<keyword evidence="5" id="KW-0156">Chromatin regulator</keyword>
<feature type="compositionally biased region" description="Acidic residues" evidence="11">
    <location>
        <begin position="214"/>
        <end position="235"/>
    </location>
</feature>
<evidence type="ECO:0000256" key="5">
    <source>
        <dbReference type="ARBA" id="ARBA00022853"/>
    </source>
</evidence>
<evidence type="ECO:0000256" key="10">
    <source>
        <dbReference type="RuleBase" id="RU261113"/>
    </source>
</evidence>
<reference evidence="13" key="2">
    <citation type="submission" date="2021-04" db="EMBL/GenBank/DDBJ databases">
        <authorList>
            <person name="Podell S."/>
        </authorList>
    </citation>
    <scope>NUCLEOTIDE SEQUENCE</scope>
    <source>
        <strain evidence="13">Hildebrandi</strain>
    </source>
</reference>
<reference evidence="13" key="1">
    <citation type="journal article" date="2021" name="Sci. Rep.">
        <title>Diploid genomic architecture of Nitzschia inconspicua, an elite biomass production diatom.</title>
        <authorList>
            <person name="Oliver A."/>
            <person name="Podell S."/>
            <person name="Pinowska A."/>
            <person name="Traller J.C."/>
            <person name="Smith S.R."/>
            <person name="McClure R."/>
            <person name="Beliaev A."/>
            <person name="Bohutskyi P."/>
            <person name="Hill E.A."/>
            <person name="Rabines A."/>
            <person name="Zheng H."/>
            <person name="Allen L.Z."/>
            <person name="Kuo A."/>
            <person name="Grigoriev I.V."/>
            <person name="Allen A.E."/>
            <person name="Hazlebeck D."/>
            <person name="Allen E.E."/>
        </authorList>
    </citation>
    <scope>NUCLEOTIDE SEQUENCE</scope>
    <source>
        <strain evidence="13">Hildebrandi</strain>
    </source>
</reference>
<evidence type="ECO:0000256" key="8">
    <source>
        <dbReference type="ARBA" id="ARBA00023163"/>
    </source>
</evidence>
<accession>A0A9K3PYY2</accession>
<dbReference type="GO" id="GO:0008270">
    <property type="term" value="F:zinc ion binding"/>
    <property type="evidence" value="ECO:0007669"/>
    <property type="project" value="UniProtKB-KW"/>
</dbReference>
<dbReference type="GO" id="GO:0070461">
    <property type="term" value="C:SAGA-type complex"/>
    <property type="evidence" value="ECO:0007669"/>
    <property type="project" value="UniProtKB-ARBA"/>
</dbReference>
<keyword evidence="8" id="KW-0804">Transcription</keyword>
<evidence type="ECO:0000256" key="9">
    <source>
        <dbReference type="ARBA" id="ARBA00023242"/>
    </source>
</evidence>
<evidence type="ECO:0000256" key="1">
    <source>
        <dbReference type="ARBA" id="ARBA00004123"/>
    </source>
</evidence>
<name>A0A9K3PYY2_9STRA</name>
<keyword evidence="14" id="KW-1185">Reference proteome</keyword>
<protein>
    <recommendedName>
        <fullName evidence="10">SAGA-associated factor 11</fullName>
    </recommendedName>
</protein>
<dbReference type="GO" id="GO:0005634">
    <property type="term" value="C:nucleus"/>
    <property type="evidence" value="ECO:0007669"/>
    <property type="project" value="UniProtKB-SubCell"/>
</dbReference>
<keyword evidence="9" id="KW-0539">Nucleus</keyword>
<keyword evidence="7 10" id="KW-0010">Activator</keyword>
<feature type="compositionally biased region" description="Low complexity" evidence="11">
    <location>
        <begin position="194"/>
        <end position="204"/>
    </location>
</feature>
<dbReference type="AlphaFoldDB" id="A0A9K3PYY2"/>
<organism evidence="13 14">
    <name type="scientific">Nitzschia inconspicua</name>
    <dbReference type="NCBI Taxonomy" id="303405"/>
    <lineage>
        <taxon>Eukaryota</taxon>
        <taxon>Sar</taxon>
        <taxon>Stramenopiles</taxon>
        <taxon>Ochrophyta</taxon>
        <taxon>Bacillariophyta</taxon>
        <taxon>Bacillariophyceae</taxon>
        <taxon>Bacillariophycidae</taxon>
        <taxon>Bacillariales</taxon>
        <taxon>Bacillariaceae</taxon>
        <taxon>Nitzschia</taxon>
    </lineage>
</organism>
<evidence type="ECO:0000256" key="2">
    <source>
        <dbReference type="ARBA" id="ARBA00022723"/>
    </source>
</evidence>
<evidence type="ECO:0000256" key="4">
    <source>
        <dbReference type="ARBA" id="ARBA00022833"/>
    </source>
</evidence>
<evidence type="ECO:0000256" key="6">
    <source>
        <dbReference type="ARBA" id="ARBA00023015"/>
    </source>
</evidence>
<keyword evidence="3" id="KW-0863">Zinc-finger</keyword>
<dbReference type="OrthoDB" id="47978at2759"/>
<comment type="subcellular location">
    <subcellularLocation>
        <location evidence="1 10">Nucleus</location>
    </subcellularLocation>
</comment>
<sequence length="333" mass="36484">MQNGDENQTAMLQGVTLARDQESDWNNSSFGSINHKERIVESIFEHLVTSVCIDFASNMHQSLKTGKGGTVALLSGSTSSSTTRYHETLPHLDDLNKGEAPVAGGSASRSNEVPISKPASSLEVAAVQSRLQLYPELYRERSCQEVLDTLNKYAVDLPDGKQQKEWTPSKWINEQSDAVAATESDGDIDDAYDNNYGRNGNGTTNKKKKRKIGDDDDDDEEFQMEEEDKDDDELELQQGQKKSNTEEKSSQESGPAETTATGTSTISDETASAIGPAGVKTDIWGNRPPKEPLNITCRCRLCGRHVSTTRFASHLDKCMGLSTRPFAGQAKRS</sequence>
<comment type="caution">
    <text evidence="13">The sequence shown here is derived from an EMBL/GenBank/DDBJ whole genome shotgun (WGS) entry which is preliminary data.</text>
</comment>
<evidence type="ECO:0000313" key="14">
    <source>
        <dbReference type="Proteomes" id="UP000693970"/>
    </source>
</evidence>
<keyword evidence="2" id="KW-0479">Metal-binding</keyword>
<dbReference type="InterPro" id="IPR013246">
    <property type="entry name" value="SAGA_su_Sgf11"/>
</dbReference>
<feature type="compositionally biased region" description="Polar residues" evidence="11">
    <location>
        <begin position="251"/>
        <end position="270"/>
    </location>
</feature>
<gene>
    <name evidence="12" type="ORF">IV203_017757</name>
    <name evidence="13" type="ORF">IV203_025930</name>
</gene>
<keyword evidence="6" id="KW-0805">Transcription regulation</keyword>
<evidence type="ECO:0000313" key="13">
    <source>
        <dbReference type="EMBL" id="KAG7362264.1"/>
    </source>
</evidence>
<comment type="similarity">
    <text evidence="10">Belongs to the SGF11 family.</text>
</comment>
<dbReference type="Pfam" id="PF08209">
    <property type="entry name" value="Sgf11"/>
    <property type="match status" value="1"/>
</dbReference>
<dbReference type="EMBL" id="JAGRRH010000071">
    <property type="protein sequence ID" value="KAG7337880.1"/>
    <property type="molecule type" value="Genomic_DNA"/>
</dbReference>
<dbReference type="Proteomes" id="UP000693970">
    <property type="component" value="Unassembled WGS sequence"/>
</dbReference>
<evidence type="ECO:0000256" key="11">
    <source>
        <dbReference type="SAM" id="MobiDB-lite"/>
    </source>
</evidence>
<keyword evidence="4" id="KW-0862">Zinc</keyword>
<dbReference type="EMBL" id="JAGRRH010000012">
    <property type="protein sequence ID" value="KAG7362264.1"/>
    <property type="molecule type" value="Genomic_DNA"/>
</dbReference>
<evidence type="ECO:0000313" key="12">
    <source>
        <dbReference type="EMBL" id="KAG7337880.1"/>
    </source>
</evidence>
<evidence type="ECO:0000256" key="7">
    <source>
        <dbReference type="ARBA" id="ARBA00023159"/>
    </source>
</evidence>
<dbReference type="GO" id="GO:0006325">
    <property type="term" value="P:chromatin organization"/>
    <property type="evidence" value="ECO:0007669"/>
    <property type="project" value="UniProtKB-KW"/>
</dbReference>
<feature type="region of interest" description="Disordered" evidence="11">
    <location>
        <begin position="92"/>
        <end position="114"/>
    </location>
</feature>
<feature type="region of interest" description="Disordered" evidence="11">
    <location>
        <begin position="161"/>
        <end position="285"/>
    </location>
</feature>
<evidence type="ECO:0000256" key="3">
    <source>
        <dbReference type="ARBA" id="ARBA00022771"/>
    </source>
</evidence>
<proteinExistence type="inferred from homology"/>